<dbReference type="GO" id="GO:0051287">
    <property type="term" value="F:NAD binding"/>
    <property type="evidence" value="ECO:0007669"/>
    <property type="project" value="InterPro"/>
</dbReference>
<evidence type="ECO:0000313" key="5">
    <source>
        <dbReference type="Proteomes" id="UP000092839"/>
    </source>
</evidence>
<dbReference type="STRING" id="1274631.LMTR13_25870"/>
<evidence type="ECO:0000313" key="4">
    <source>
        <dbReference type="EMBL" id="ANW03065.1"/>
    </source>
</evidence>
<dbReference type="RefSeq" id="WP_065730254.1">
    <property type="nucleotide sequence ID" value="NZ_CP016428.1"/>
</dbReference>
<organism evidence="4 5">
    <name type="scientific">Bradyrhizobium icense</name>
    <dbReference type="NCBI Taxonomy" id="1274631"/>
    <lineage>
        <taxon>Bacteria</taxon>
        <taxon>Pseudomonadati</taxon>
        <taxon>Pseudomonadota</taxon>
        <taxon>Alphaproteobacteria</taxon>
        <taxon>Hyphomicrobiales</taxon>
        <taxon>Nitrobacteraceae</taxon>
        <taxon>Bradyrhizobium</taxon>
    </lineage>
</organism>
<reference evidence="4 5" key="1">
    <citation type="submission" date="2016-07" db="EMBL/GenBank/DDBJ databases">
        <title>Complete genome sequence of Bradyrhizobium icense LMTR 13T, a potential inoculant strain isolated from lima bean (Phaseolus lunatus) in Peru.</title>
        <authorList>
            <person name="Ormeno-Orrillo E."/>
            <person name="Duran D."/>
            <person name="Rogel M.A."/>
            <person name="Rey L."/>
            <person name="Imperial J."/>
            <person name="Ruiz-Argueso T."/>
            <person name="Martinez-Romero E."/>
        </authorList>
    </citation>
    <scope>NUCLEOTIDE SEQUENCE [LARGE SCALE GENOMIC DNA]</scope>
    <source>
        <strain evidence="4 5">LMTR 13</strain>
    </source>
</reference>
<dbReference type="SUPFAM" id="SSF52283">
    <property type="entry name" value="Formate/glycerate dehydrogenase catalytic domain-like"/>
    <property type="match status" value="1"/>
</dbReference>
<dbReference type="GO" id="GO:0016491">
    <property type="term" value="F:oxidoreductase activity"/>
    <property type="evidence" value="ECO:0007669"/>
    <property type="project" value="UniProtKB-KW"/>
</dbReference>
<evidence type="ECO:0000256" key="1">
    <source>
        <dbReference type="ARBA" id="ARBA00023002"/>
    </source>
</evidence>
<keyword evidence="2" id="KW-0520">NAD</keyword>
<evidence type="ECO:0000259" key="3">
    <source>
        <dbReference type="Pfam" id="PF02826"/>
    </source>
</evidence>
<evidence type="ECO:0000256" key="2">
    <source>
        <dbReference type="ARBA" id="ARBA00023027"/>
    </source>
</evidence>
<dbReference type="Pfam" id="PF02826">
    <property type="entry name" value="2-Hacid_dh_C"/>
    <property type="match status" value="1"/>
</dbReference>
<keyword evidence="1" id="KW-0560">Oxidoreductase</keyword>
<gene>
    <name evidence="4" type="ORF">LMTR13_25870</name>
</gene>
<dbReference type="OrthoDB" id="9793626at2"/>
<dbReference type="Proteomes" id="UP000092839">
    <property type="component" value="Chromosome"/>
</dbReference>
<dbReference type="EMBL" id="CP016428">
    <property type="protein sequence ID" value="ANW03065.1"/>
    <property type="molecule type" value="Genomic_DNA"/>
</dbReference>
<proteinExistence type="predicted"/>
<protein>
    <submittedName>
        <fullName evidence="4">Phosphoglycerate dehydrogenase</fullName>
    </submittedName>
</protein>
<dbReference type="PANTHER" id="PTHR43333:SF1">
    <property type="entry name" value="D-ISOMER SPECIFIC 2-HYDROXYACID DEHYDROGENASE NAD-BINDING DOMAIN-CONTAINING PROTEIN"/>
    <property type="match status" value="1"/>
</dbReference>
<dbReference type="InterPro" id="IPR006140">
    <property type="entry name" value="D-isomer_DH_NAD-bd"/>
</dbReference>
<dbReference type="SUPFAM" id="SSF51735">
    <property type="entry name" value="NAD(P)-binding Rossmann-fold domains"/>
    <property type="match status" value="1"/>
</dbReference>
<dbReference type="Gene3D" id="3.40.50.720">
    <property type="entry name" value="NAD(P)-binding Rossmann-like Domain"/>
    <property type="match status" value="2"/>
</dbReference>
<dbReference type="InterPro" id="IPR036291">
    <property type="entry name" value="NAD(P)-bd_dom_sf"/>
</dbReference>
<keyword evidence="5" id="KW-1185">Reference proteome</keyword>
<dbReference type="KEGG" id="bic:LMTR13_25870"/>
<dbReference type="AlphaFoldDB" id="A0A1B1UK29"/>
<accession>A0A1B1UK29</accession>
<feature type="domain" description="D-isomer specific 2-hydroxyacid dehydrogenase NAD-binding" evidence="3">
    <location>
        <begin position="116"/>
        <end position="299"/>
    </location>
</feature>
<dbReference type="PANTHER" id="PTHR43333">
    <property type="entry name" value="2-HACID_DH_C DOMAIN-CONTAINING PROTEIN"/>
    <property type="match status" value="1"/>
</dbReference>
<sequence>MKVLCLWHATKDEIESIRKAMPRGTEVVTPEGEYFSRFESTYSDLVRHAVDADAFIGWTLPTGIMEISHKLKMLSWLHSGVDDLAQTGVLALAKQRGFKIANVRGANAIAIAEQAMMLVLALAKNAIFKHQVALENRWLFPLFADETRSAMLNGRTMGVIGVGSIGSLIAKYAKGLDMHVLGVRRNKERPAEYVDSMHGVDELHSVLAKCDYVVLATPNTGETFQFFGKDELAAMKPSAFLVNVGRGNVLQEKALYQALTSGRLRGFAADVWFKYDFGRSFPAGYSPRSDIRKLPNVVCSLSEAHNADDVLERYIKWGTQNLMEFATEKPLTREINLDLGY</sequence>
<name>A0A1B1UK29_9BRAD</name>